<evidence type="ECO:0000313" key="6">
    <source>
        <dbReference type="Proteomes" id="UP000231070"/>
    </source>
</evidence>
<dbReference type="InterPro" id="IPR036388">
    <property type="entry name" value="WH-like_DNA-bd_sf"/>
</dbReference>
<name>A0A2G9X307_9HYPH</name>
<dbReference type="InterPro" id="IPR000485">
    <property type="entry name" value="AsnC-type_HTH_dom"/>
</dbReference>
<gene>
    <name evidence="5" type="ORF">CJ014_04500</name>
</gene>
<proteinExistence type="predicted"/>
<dbReference type="GO" id="GO:0005829">
    <property type="term" value="C:cytosol"/>
    <property type="evidence" value="ECO:0007669"/>
    <property type="project" value="TreeGrafter"/>
</dbReference>
<dbReference type="Proteomes" id="UP000231070">
    <property type="component" value="Unassembled WGS sequence"/>
</dbReference>
<dbReference type="PRINTS" id="PR00033">
    <property type="entry name" value="HTHASNC"/>
</dbReference>
<dbReference type="Gene3D" id="1.10.10.10">
    <property type="entry name" value="Winged helix-like DNA-binding domain superfamily/Winged helix DNA-binding domain"/>
    <property type="match status" value="1"/>
</dbReference>
<evidence type="ECO:0000256" key="2">
    <source>
        <dbReference type="ARBA" id="ARBA00023125"/>
    </source>
</evidence>
<dbReference type="InterPro" id="IPR019888">
    <property type="entry name" value="Tscrpt_reg_AsnC-like"/>
</dbReference>
<dbReference type="GO" id="GO:0043565">
    <property type="term" value="F:sequence-specific DNA binding"/>
    <property type="evidence" value="ECO:0007669"/>
    <property type="project" value="InterPro"/>
</dbReference>
<comment type="caution">
    <text evidence="5">The sequence shown here is derived from an EMBL/GenBank/DDBJ whole genome shotgun (WGS) entry which is preliminary data.</text>
</comment>
<dbReference type="EMBL" id="NQVN01000001">
    <property type="protein sequence ID" value="PIP01336.1"/>
    <property type="molecule type" value="Genomic_DNA"/>
</dbReference>
<dbReference type="InterPro" id="IPR019887">
    <property type="entry name" value="Tscrpt_reg_AsnC/Lrp_C"/>
</dbReference>
<dbReference type="SUPFAM" id="SSF54909">
    <property type="entry name" value="Dimeric alpha+beta barrel"/>
    <property type="match status" value="1"/>
</dbReference>
<accession>A0A2G9X307</accession>
<keyword evidence="3" id="KW-0804">Transcription</keyword>
<dbReference type="AlphaFoldDB" id="A0A2G9X307"/>
<dbReference type="OrthoDB" id="9812082at2"/>
<dbReference type="SMART" id="SM00344">
    <property type="entry name" value="HTH_ASNC"/>
    <property type="match status" value="1"/>
</dbReference>
<keyword evidence="2" id="KW-0238">DNA-binding</keyword>
<evidence type="ECO:0000256" key="1">
    <source>
        <dbReference type="ARBA" id="ARBA00023015"/>
    </source>
</evidence>
<dbReference type="SUPFAM" id="SSF46785">
    <property type="entry name" value="Winged helix' DNA-binding domain"/>
    <property type="match status" value="1"/>
</dbReference>
<dbReference type="InterPro" id="IPR036390">
    <property type="entry name" value="WH_DNA-bd_sf"/>
</dbReference>
<dbReference type="PROSITE" id="PS50956">
    <property type="entry name" value="HTH_ASNC_2"/>
    <property type="match status" value="1"/>
</dbReference>
<evidence type="ECO:0000259" key="4">
    <source>
        <dbReference type="PROSITE" id="PS50956"/>
    </source>
</evidence>
<protein>
    <submittedName>
        <fullName evidence="5">AsnC family transcriptional regulator</fullName>
    </submittedName>
</protein>
<dbReference type="GO" id="GO:0043200">
    <property type="term" value="P:response to amino acid"/>
    <property type="evidence" value="ECO:0007669"/>
    <property type="project" value="TreeGrafter"/>
</dbReference>
<sequence>MFLARPLPRSCALEELDVFDLRLLVAIQEKGDMTQAELSEIVHLSPTQCARRLQRLRADGYVRDIVAILDPERLGINIIAHTLVGLRNHDDETGKAFRAFIDAADEVVECWSQTGDADYLLKIMVKDLGELASLIERLITAVGGFASLRSFVALKAIKRTTAVPLRA</sequence>
<dbReference type="Pfam" id="PF01037">
    <property type="entry name" value="AsnC_trans_reg"/>
    <property type="match status" value="1"/>
</dbReference>
<reference evidence="5 6" key="1">
    <citation type="submission" date="2017-08" db="EMBL/GenBank/DDBJ databases">
        <title>Pleomorphomonas carboxidotrophicus sp. nov., a new mesophilic hydrogenogenic carboxidotroph.</title>
        <authorList>
            <person name="Esquivel-Elizondo S."/>
            <person name="Krajmalnik-Brown R."/>
            <person name="Maldonado J."/>
        </authorList>
    </citation>
    <scope>NUCLEOTIDE SEQUENCE [LARGE SCALE GENOMIC DNA]</scope>
    <source>
        <strain evidence="5 6">SVCO-16</strain>
    </source>
</reference>
<dbReference type="PANTHER" id="PTHR30154:SF46">
    <property type="entry name" value="TRANSCRIPTIONAL REGULATORY PROTEIN"/>
    <property type="match status" value="1"/>
</dbReference>
<evidence type="ECO:0000256" key="3">
    <source>
        <dbReference type="ARBA" id="ARBA00023163"/>
    </source>
</evidence>
<feature type="domain" description="HTH asnC-type" evidence="4">
    <location>
        <begin position="16"/>
        <end position="77"/>
    </location>
</feature>
<dbReference type="Pfam" id="PF13412">
    <property type="entry name" value="HTH_24"/>
    <property type="match status" value="1"/>
</dbReference>
<keyword evidence="6" id="KW-1185">Reference proteome</keyword>
<keyword evidence="1" id="KW-0805">Transcription regulation</keyword>
<dbReference type="PANTHER" id="PTHR30154">
    <property type="entry name" value="LEUCINE-RESPONSIVE REGULATORY PROTEIN"/>
    <property type="match status" value="1"/>
</dbReference>
<dbReference type="Gene3D" id="3.30.70.920">
    <property type="match status" value="1"/>
</dbReference>
<evidence type="ECO:0000313" key="5">
    <source>
        <dbReference type="EMBL" id="PIP01336.1"/>
    </source>
</evidence>
<organism evidence="5 6">
    <name type="scientific">Pleomorphomonas carboxyditropha</name>
    <dbReference type="NCBI Taxonomy" id="2023338"/>
    <lineage>
        <taxon>Bacteria</taxon>
        <taxon>Pseudomonadati</taxon>
        <taxon>Pseudomonadota</taxon>
        <taxon>Alphaproteobacteria</taxon>
        <taxon>Hyphomicrobiales</taxon>
        <taxon>Pleomorphomonadaceae</taxon>
        <taxon>Pleomorphomonas</taxon>
    </lineage>
</organism>
<dbReference type="InterPro" id="IPR011008">
    <property type="entry name" value="Dimeric_a/b-barrel"/>
</dbReference>